<evidence type="ECO:0000313" key="2">
    <source>
        <dbReference type="EMBL" id="GCF08842.1"/>
    </source>
</evidence>
<dbReference type="Proteomes" id="UP000322530">
    <property type="component" value="Unassembled WGS sequence"/>
</dbReference>
<feature type="region of interest" description="Disordered" evidence="1">
    <location>
        <begin position="1"/>
        <end position="31"/>
    </location>
</feature>
<reference evidence="2 3" key="1">
    <citation type="submission" date="2019-01" db="EMBL/GenBank/DDBJ databases">
        <title>Draft genome sequence of Dictyobacter sp. Uno17.</title>
        <authorList>
            <person name="Wang C.M."/>
            <person name="Zheng Y."/>
            <person name="Sakai Y."/>
            <person name="Abe K."/>
            <person name="Yokota A."/>
            <person name="Yabe S."/>
        </authorList>
    </citation>
    <scope>NUCLEOTIDE SEQUENCE [LARGE SCALE GENOMIC DNA]</scope>
    <source>
        <strain evidence="2 3">Uno17</strain>
    </source>
</reference>
<protein>
    <submittedName>
        <fullName evidence="2">Uncharacterized protein</fullName>
    </submittedName>
</protein>
<proteinExistence type="predicted"/>
<comment type="caution">
    <text evidence="2">The sequence shown here is derived from an EMBL/GenBank/DDBJ whole genome shotgun (WGS) entry which is preliminary data.</text>
</comment>
<name>A0A5A5TBN7_9CHLR</name>
<evidence type="ECO:0000256" key="1">
    <source>
        <dbReference type="SAM" id="MobiDB-lite"/>
    </source>
</evidence>
<gene>
    <name evidence="2" type="ORF">KDI_24060</name>
</gene>
<feature type="compositionally biased region" description="Low complexity" evidence="1">
    <location>
        <begin position="11"/>
        <end position="20"/>
    </location>
</feature>
<dbReference type="EMBL" id="BIXY01000031">
    <property type="protein sequence ID" value="GCF08842.1"/>
    <property type="molecule type" value="Genomic_DNA"/>
</dbReference>
<organism evidence="2 3">
    <name type="scientific">Dictyobacter arantiisoli</name>
    <dbReference type="NCBI Taxonomy" id="2014874"/>
    <lineage>
        <taxon>Bacteria</taxon>
        <taxon>Bacillati</taxon>
        <taxon>Chloroflexota</taxon>
        <taxon>Ktedonobacteria</taxon>
        <taxon>Ktedonobacterales</taxon>
        <taxon>Dictyobacteraceae</taxon>
        <taxon>Dictyobacter</taxon>
    </lineage>
</organism>
<sequence length="62" mass="7030">MRLCISPSPNNPNNTDIHNNAGTTRSEVPELYRTGGRNEEYRFSREEAAQHLGLTSELPEEE</sequence>
<accession>A0A5A5TBN7</accession>
<dbReference type="AlphaFoldDB" id="A0A5A5TBN7"/>
<evidence type="ECO:0000313" key="3">
    <source>
        <dbReference type="Proteomes" id="UP000322530"/>
    </source>
</evidence>
<keyword evidence="3" id="KW-1185">Reference proteome</keyword>